<reference evidence="1 2" key="1">
    <citation type="journal article" date="2008" name="BMC Genomics">
        <title>Acidithiobacillus ferrooxidans metabolism: from genome sequence to industrial applications.</title>
        <authorList>
            <person name="Valdes J."/>
            <person name="Pedroso I."/>
            <person name="Quatrini R."/>
            <person name="Dodson R.J."/>
            <person name="Tettelin H."/>
            <person name="Blake R.II."/>
            <person name="Eisen J.A."/>
            <person name="Holmes D.S."/>
        </authorList>
    </citation>
    <scope>NUCLEOTIDE SEQUENCE [LARGE SCALE GENOMIC DNA]</scope>
    <source>
        <strain evidence="2">ATCC 23270 / DSM 14882 / CIP 104768 / NCIMB 8455</strain>
    </source>
</reference>
<dbReference type="PaxDb" id="243159-AFE_1316"/>
<dbReference type="HOGENOM" id="CLU_2393143_0_0_6"/>
<accession>B7J9C1</accession>
<evidence type="ECO:0000313" key="1">
    <source>
        <dbReference type="EMBL" id="ACK78789.1"/>
    </source>
</evidence>
<dbReference type="AlphaFoldDB" id="B7J9C1"/>
<proteinExistence type="predicted"/>
<name>B7J9C1_ACIF2</name>
<protein>
    <submittedName>
        <fullName evidence="1">Uncharacterized protein</fullName>
    </submittedName>
</protein>
<dbReference type="KEGG" id="afr:AFE_1316"/>
<organism evidence="1 2">
    <name type="scientific">Acidithiobacillus ferrooxidans (strain ATCC 23270 / DSM 14882 / CIP 104768 / NCIMB 8455)</name>
    <name type="common">Ferrobacillus ferrooxidans (strain ATCC 23270)</name>
    <dbReference type="NCBI Taxonomy" id="243159"/>
    <lineage>
        <taxon>Bacteria</taxon>
        <taxon>Pseudomonadati</taxon>
        <taxon>Pseudomonadota</taxon>
        <taxon>Acidithiobacillia</taxon>
        <taxon>Acidithiobacillales</taxon>
        <taxon>Acidithiobacillaceae</taxon>
        <taxon>Acidithiobacillus</taxon>
    </lineage>
</organism>
<evidence type="ECO:0000313" key="2">
    <source>
        <dbReference type="Proteomes" id="UP000001362"/>
    </source>
</evidence>
<dbReference type="Proteomes" id="UP000001362">
    <property type="component" value="Chromosome"/>
</dbReference>
<sequence length="93" mass="9935">MLPILAAGCIASITAASMGIMRSDRKASHGDQNPNLDGGLALLDGRILIAQPDLTWTSFGPHHFHYRKARMPVGNLSLARTAMLQIPSGQIIS</sequence>
<dbReference type="EMBL" id="CP001219">
    <property type="protein sequence ID" value="ACK78789.1"/>
    <property type="molecule type" value="Genomic_DNA"/>
</dbReference>
<keyword evidence="2" id="KW-1185">Reference proteome</keyword>
<dbReference type="STRING" id="243159.AFE_1316"/>
<gene>
    <name evidence="1" type="ordered locus">AFE_1316</name>
</gene>